<dbReference type="AlphaFoldDB" id="A0A1C2DG25"/>
<evidence type="ECO:0000313" key="1">
    <source>
        <dbReference type="EMBL" id="OCX13711.1"/>
    </source>
</evidence>
<keyword evidence="2" id="KW-1185">Reference proteome</keyword>
<organism evidence="1 2">
    <name type="scientific">Mesorhizobium hungaricum</name>
    <dbReference type="NCBI Taxonomy" id="1566387"/>
    <lineage>
        <taxon>Bacteria</taxon>
        <taxon>Pseudomonadati</taxon>
        <taxon>Pseudomonadota</taxon>
        <taxon>Alphaproteobacteria</taxon>
        <taxon>Hyphomicrobiales</taxon>
        <taxon>Phyllobacteriaceae</taxon>
        <taxon>Mesorhizobium</taxon>
    </lineage>
</organism>
<dbReference type="RefSeq" id="WP_024922350.1">
    <property type="nucleotide sequence ID" value="NZ_MDEO01000036.1"/>
</dbReference>
<protein>
    <submittedName>
        <fullName evidence="1">Uncharacterized protein</fullName>
    </submittedName>
</protein>
<evidence type="ECO:0000313" key="2">
    <source>
        <dbReference type="Proteomes" id="UP000094412"/>
    </source>
</evidence>
<gene>
    <name evidence="1" type="ORF">QV13_24325</name>
</gene>
<comment type="caution">
    <text evidence="1">The sequence shown here is derived from an EMBL/GenBank/DDBJ whole genome shotgun (WGS) entry which is preliminary data.</text>
</comment>
<name>A0A1C2DG25_9HYPH</name>
<dbReference type="Proteomes" id="UP000094412">
    <property type="component" value="Unassembled WGS sequence"/>
</dbReference>
<sequence length="96" mass="10684">MQRPVSQFRFLTRTNSIPTEYFVLANLKAVGPVVGHLAGEPIRDAVLDEGGRRYRFAGVMPRTATGRFAVEALRPGEWIVQPGLIYRLEEPAPMCA</sequence>
<accession>A0A1C2DG25</accession>
<proteinExistence type="predicted"/>
<dbReference type="EMBL" id="MDEO01000036">
    <property type="protein sequence ID" value="OCX13711.1"/>
    <property type="molecule type" value="Genomic_DNA"/>
</dbReference>
<dbReference type="STRING" id="1566387.QV13_24325"/>
<reference evidence="1 2" key="1">
    <citation type="submission" date="2016-08" db="EMBL/GenBank/DDBJ databases">
        <title>Whole genome sequence of Mesorhizobium sp. strain UASWS1009 isolated from industrial sewage.</title>
        <authorList>
            <person name="Crovadore J."/>
            <person name="Calmin G."/>
            <person name="Chablais R."/>
            <person name="Cochard B."/>
            <person name="Lefort F."/>
        </authorList>
    </citation>
    <scope>NUCLEOTIDE SEQUENCE [LARGE SCALE GENOMIC DNA]</scope>
    <source>
        <strain evidence="1 2">UASWS1009</strain>
    </source>
</reference>
<dbReference type="OrthoDB" id="8083457at2"/>